<protein>
    <recommendedName>
        <fullName evidence="3">Acetylglutamate kinase</fullName>
    </recommendedName>
</protein>
<keyword evidence="2" id="KW-1185">Reference proteome</keyword>
<proteinExistence type="predicted"/>
<name>A0A0A3IRR9_9BACI</name>
<evidence type="ECO:0000313" key="2">
    <source>
        <dbReference type="Proteomes" id="UP000030437"/>
    </source>
</evidence>
<accession>A0A0A3IRR9</accession>
<evidence type="ECO:0000313" key="1">
    <source>
        <dbReference type="EMBL" id="KGR87386.1"/>
    </source>
</evidence>
<reference evidence="1 2" key="1">
    <citation type="submission" date="2014-02" db="EMBL/GenBank/DDBJ databases">
        <title>Draft genome sequence of Lysinibacillus odysseyi NBRC 100172.</title>
        <authorList>
            <person name="Zhang F."/>
            <person name="Wang G."/>
            <person name="Zhang L."/>
        </authorList>
    </citation>
    <scope>NUCLEOTIDE SEQUENCE [LARGE SCALE GENOMIC DNA]</scope>
    <source>
        <strain evidence="1 2">NBRC 100172</strain>
    </source>
</reference>
<organism evidence="1 2">
    <name type="scientific">Lysinibacillus odysseyi 34hs-1 = NBRC 100172</name>
    <dbReference type="NCBI Taxonomy" id="1220589"/>
    <lineage>
        <taxon>Bacteria</taxon>
        <taxon>Bacillati</taxon>
        <taxon>Bacillota</taxon>
        <taxon>Bacilli</taxon>
        <taxon>Bacillales</taxon>
        <taxon>Bacillaceae</taxon>
        <taxon>Lysinibacillus</taxon>
    </lineage>
</organism>
<dbReference type="eggNOG" id="COG1388">
    <property type="taxonomic scope" value="Bacteria"/>
</dbReference>
<gene>
    <name evidence="1" type="ORF">CD32_03550</name>
</gene>
<dbReference type="Proteomes" id="UP000030437">
    <property type="component" value="Unassembled WGS sequence"/>
</dbReference>
<dbReference type="AlphaFoldDB" id="A0A0A3IRR9"/>
<dbReference type="STRING" id="1220589.CD32_03550"/>
<dbReference type="RefSeq" id="WP_036151300.1">
    <property type="nucleotide sequence ID" value="NZ_AVCX01000016.1"/>
</dbReference>
<dbReference type="EMBL" id="JPVP01000047">
    <property type="protein sequence ID" value="KGR87386.1"/>
    <property type="molecule type" value="Genomic_DNA"/>
</dbReference>
<evidence type="ECO:0008006" key="3">
    <source>
        <dbReference type="Google" id="ProtNLM"/>
    </source>
</evidence>
<comment type="caution">
    <text evidence="1">The sequence shown here is derived from an EMBL/GenBank/DDBJ whole genome shotgun (WGS) entry which is preliminary data.</text>
</comment>
<sequence>MYPYFTNSFFASPLSASYKPPYSQYTAPLRHILIQQSAIDQRCISKAESDYVAMNRLLWMEHVNWTRMTIISIVFQLPDLSFVQQRLLQNAADLGNCLRPFYGDKIADHYAQLIQEHLVIAAELVTAAVKGDTNTADAKEKQWYKNADDISSFLSSINPCLTKQALQNMFYTHLELTKNEAVTMIQKNYKEDVKVFDKIEAEALAMSDMIASAIVMQFYYLFRCPTIC</sequence>
<dbReference type="OrthoDB" id="2603324at2"/>